<feature type="transmembrane region" description="Helical" evidence="1">
    <location>
        <begin position="7"/>
        <end position="25"/>
    </location>
</feature>
<evidence type="ECO:0000313" key="2">
    <source>
        <dbReference type="EMBL" id="EGC16459.1"/>
    </source>
</evidence>
<proteinExistence type="predicted"/>
<keyword evidence="3" id="KW-1185">Reference proteome</keyword>
<dbReference type="EMBL" id="AEWV01000041">
    <property type="protein sequence ID" value="EGC16459.1"/>
    <property type="molecule type" value="Genomic_DNA"/>
</dbReference>
<evidence type="ECO:0000313" key="3">
    <source>
        <dbReference type="Proteomes" id="UP000004088"/>
    </source>
</evidence>
<comment type="caution">
    <text evidence="2">The sequence shown here is derived from an EMBL/GenBank/DDBJ whole genome shotgun (WGS) entry which is preliminary data.</text>
</comment>
<reference evidence="2 3" key="1">
    <citation type="submission" date="2011-01" db="EMBL/GenBank/DDBJ databases">
        <authorList>
            <person name="Muzny D."/>
            <person name="Qin X."/>
            <person name="Deng J."/>
            <person name="Jiang H."/>
            <person name="Liu Y."/>
            <person name="Qu J."/>
            <person name="Song X.-Z."/>
            <person name="Zhang L."/>
            <person name="Thornton R."/>
            <person name="Coyle M."/>
            <person name="Francisco L."/>
            <person name="Jackson L."/>
            <person name="Javaid M."/>
            <person name="Korchina V."/>
            <person name="Kovar C."/>
            <person name="Mata R."/>
            <person name="Mathew T."/>
            <person name="Ngo R."/>
            <person name="Nguyen L."/>
            <person name="Nguyen N."/>
            <person name="Okwuonu G."/>
            <person name="Ongeri F."/>
            <person name="Pham C."/>
            <person name="Simmons D."/>
            <person name="Wilczek-Boney K."/>
            <person name="Hale W."/>
            <person name="Jakkamsetti A."/>
            <person name="Pham P."/>
            <person name="Ruth R."/>
            <person name="San Lucas F."/>
            <person name="Warren J."/>
            <person name="Zhang J."/>
            <person name="Zhao Z."/>
            <person name="Zhou C."/>
            <person name="Zhu D."/>
            <person name="Lee S."/>
            <person name="Bess C."/>
            <person name="Blankenburg K."/>
            <person name="Forbes L."/>
            <person name="Fu Q."/>
            <person name="Gubbala S."/>
            <person name="Hirani K."/>
            <person name="Jayaseelan J.C."/>
            <person name="Lara F."/>
            <person name="Munidasa M."/>
            <person name="Palculict T."/>
            <person name="Patil S."/>
            <person name="Pu L.-L."/>
            <person name="Saada N."/>
            <person name="Tang L."/>
            <person name="Weissenberger G."/>
            <person name="Zhu Y."/>
            <person name="Hemphill L."/>
            <person name="Shang Y."/>
            <person name="Youmans B."/>
            <person name="Ayvaz T."/>
            <person name="Ross M."/>
            <person name="Santibanez J."/>
            <person name="Aqrawi P."/>
            <person name="Gross S."/>
            <person name="Joshi V."/>
            <person name="Fowler G."/>
            <person name="Nazareth L."/>
            <person name="Reid J."/>
            <person name="Worley K."/>
            <person name="Petrosino J."/>
            <person name="Highlander S."/>
            <person name="Gibbs R."/>
        </authorList>
    </citation>
    <scope>NUCLEOTIDE SEQUENCE [LARGE SCALE GENOMIC DNA]</scope>
    <source>
        <strain evidence="2 3">ATCC 33394</strain>
    </source>
</reference>
<accession>F0F1R8</accession>
<gene>
    <name evidence="2" type="ORF">HMPREF9098_2053</name>
</gene>
<feature type="transmembrane region" description="Helical" evidence="1">
    <location>
        <begin position="80"/>
        <end position="103"/>
    </location>
</feature>
<dbReference type="AlphaFoldDB" id="F0F1R8"/>
<dbReference type="STRING" id="888741.HMPREF9098_2053"/>
<keyword evidence="1" id="KW-0812">Transmembrane</keyword>
<dbReference type="HOGENOM" id="CLU_2206496_0_0_4"/>
<dbReference type="RefSeq" id="WP_003784134.1">
    <property type="nucleotide sequence ID" value="NZ_GL870929.1"/>
</dbReference>
<evidence type="ECO:0000256" key="1">
    <source>
        <dbReference type="SAM" id="Phobius"/>
    </source>
</evidence>
<sequence length="107" mass="11809">MYSFIAYLNLAISLFGLWATVSRIGDALHFLNKFAGYDNSSGVTIGAYITLMALNIIIAGSLTSVFFLCRTQKNRAVHAATLAAYIATVILIDISLYFNLFIFTDIR</sequence>
<feature type="transmembrane region" description="Helical" evidence="1">
    <location>
        <begin position="45"/>
        <end position="68"/>
    </location>
</feature>
<protein>
    <submittedName>
        <fullName evidence="2">Uncharacterized protein</fullName>
    </submittedName>
</protein>
<dbReference type="Proteomes" id="UP000004088">
    <property type="component" value="Unassembled WGS sequence"/>
</dbReference>
<keyword evidence="1" id="KW-1133">Transmembrane helix</keyword>
<name>F0F1R8_9NEIS</name>
<keyword evidence="1" id="KW-0472">Membrane</keyword>
<organism evidence="2 3">
    <name type="scientific">Kingella denitrificans ATCC 33394</name>
    <dbReference type="NCBI Taxonomy" id="888741"/>
    <lineage>
        <taxon>Bacteria</taxon>
        <taxon>Pseudomonadati</taxon>
        <taxon>Pseudomonadota</taxon>
        <taxon>Betaproteobacteria</taxon>
        <taxon>Neisseriales</taxon>
        <taxon>Neisseriaceae</taxon>
        <taxon>Kingella</taxon>
    </lineage>
</organism>